<dbReference type="STRING" id="1266370.NITGR_360069"/>
<dbReference type="PROSITE" id="PS50005">
    <property type="entry name" value="TPR"/>
    <property type="match status" value="1"/>
</dbReference>
<sequence>MNSEEEKNPDELEEEGAQGGDVPEGEDDLSSNFRVREDDPYERAQKEGGEEAEFDLESQIEEFRAQIEEEPDNCIHHYNLAEALEELGQHKEAREEYELALELDKEKDFHSIIHFGLANMQFQMLLSGIQSVVVKSSIGLHSAHKAGDSITQVNDDDYKDPIYNFEKSMEFLPQLKADEDLVDYISKEAPSQLANLYYKWASDLIDKSRQIDLYGEEIQDVEKALKLLKKSMDIDPNHAQAKMMVTYAKKMLAEGWKTYDEYGFEAKTIEGRG</sequence>
<evidence type="ECO:0000313" key="6">
    <source>
        <dbReference type="Proteomes" id="UP000011704"/>
    </source>
</evidence>
<keyword evidence="6" id="KW-1185">Reference proteome</keyword>
<dbReference type="Gene3D" id="1.25.40.10">
    <property type="entry name" value="Tetratricopeptide repeat domain"/>
    <property type="match status" value="1"/>
</dbReference>
<dbReference type="InParanoid" id="M1YZP8"/>
<evidence type="ECO:0000256" key="2">
    <source>
        <dbReference type="ARBA" id="ARBA00022803"/>
    </source>
</evidence>
<evidence type="ECO:0000256" key="1">
    <source>
        <dbReference type="ARBA" id="ARBA00022737"/>
    </source>
</evidence>
<dbReference type="AlphaFoldDB" id="M1YZP8"/>
<evidence type="ECO:0000256" key="3">
    <source>
        <dbReference type="PROSITE-ProRule" id="PRU00339"/>
    </source>
</evidence>
<feature type="compositionally biased region" description="Basic and acidic residues" evidence="4">
    <location>
        <begin position="34"/>
        <end position="49"/>
    </location>
</feature>
<dbReference type="SUPFAM" id="SSF48452">
    <property type="entry name" value="TPR-like"/>
    <property type="match status" value="1"/>
</dbReference>
<gene>
    <name evidence="5" type="ORF">NITGR_360069</name>
</gene>
<dbReference type="EMBL" id="CAQJ01000040">
    <property type="protein sequence ID" value="CCQ90731.1"/>
    <property type="molecule type" value="Genomic_DNA"/>
</dbReference>
<keyword evidence="1" id="KW-0677">Repeat</keyword>
<accession>M1YZP8</accession>
<protein>
    <recommendedName>
        <fullName evidence="7">Tetratricopeptide repeat protein</fullName>
    </recommendedName>
</protein>
<keyword evidence="2 3" id="KW-0802">TPR repeat</keyword>
<evidence type="ECO:0000313" key="5">
    <source>
        <dbReference type="EMBL" id="CCQ90731.1"/>
    </source>
</evidence>
<reference evidence="5 6" key="1">
    <citation type="journal article" date="2013" name="Front. Microbiol.">
        <title>The genome of Nitrospina gracilis illuminates the metabolism and evolution of the major marine nitrite oxidizer.</title>
        <authorList>
            <person name="Luecker S."/>
            <person name="Nowka B."/>
            <person name="Rattei T."/>
            <person name="Spieck E."/>
            <person name="and Daims H."/>
        </authorList>
    </citation>
    <scope>NUCLEOTIDE SEQUENCE [LARGE SCALE GENOMIC DNA]</scope>
    <source>
        <strain evidence="5 6">3/211</strain>
    </source>
</reference>
<organism evidence="5 6">
    <name type="scientific">Nitrospina gracilis (strain 3/211)</name>
    <dbReference type="NCBI Taxonomy" id="1266370"/>
    <lineage>
        <taxon>Bacteria</taxon>
        <taxon>Pseudomonadati</taxon>
        <taxon>Nitrospinota/Tectimicrobiota group</taxon>
        <taxon>Nitrospinota</taxon>
        <taxon>Nitrospinia</taxon>
        <taxon>Nitrospinales</taxon>
        <taxon>Nitrospinaceae</taxon>
        <taxon>Nitrospina</taxon>
    </lineage>
</organism>
<dbReference type="InterPro" id="IPR019734">
    <property type="entry name" value="TPR_rpt"/>
</dbReference>
<proteinExistence type="predicted"/>
<dbReference type="Pfam" id="PF07719">
    <property type="entry name" value="TPR_2"/>
    <property type="match status" value="1"/>
</dbReference>
<comment type="caution">
    <text evidence="5">The sequence shown here is derived from an EMBL/GenBank/DDBJ whole genome shotgun (WGS) entry which is preliminary data.</text>
</comment>
<dbReference type="RefSeq" id="WP_005008612.1">
    <property type="nucleotide sequence ID" value="NZ_HG422173.1"/>
</dbReference>
<dbReference type="HOGENOM" id="CLU_1018744_0_0_0"/>
<evidence type="ECO:0008006" key="7">
    <source>
        <dbReference type="Google" id="ProtNLM"/>
    </source>
</evidence>
<feature type="compositionally biased region" description="Basic and acidic residues" evidence="4">
    <location>
        <begin position="1"/>
        <end position="10"/>
    </location>
</feature>
<dbReference type="Proteomes" id="UP000011704">
    <property type="component" value="Unassembled WGS sequence"/>
</dbReference>
<name>M1YZP8_NITG3</name>
<dbReference type="InterPro" id="IPR013105">
    <property type="entry name" value="TPR_2"/>
</dbReference>
<feature type="repeat" description="TPR" evidence="3">
    <location>
        <begin position="74"/>
        <end position="107"/>
    </location>
</feature>
<dbReference type="InterPro" id="IPR011990">
    <property type="entry name" value="TPR-like_helical_dom_sf"/>
</dbReference>
<evidence type="ECO:0000256" key="4">
    <source>
        <dbReference type="SAM" id="MobiDB-lite"/>
    </source>
</evidence>
<feature type="region of interest" description="Disordered" evidence="4">
    <location>
        <begin position="1"/>
        <end position="55"/>
    </location>
</feature>